<evidence type="ECO:0008006" key="4">
    <source>
        <dbReference type="Google" id="ProtNLM"/>
    </source>
</evidence>
<protein>
    <recommendedName>
        <fullName evidence="4">DUF3558 domain-containing protein</fullName>
    </recommendedName>
</protein>
<keyword evidence="1" id="KW-0472">Membrane</keyword>
<organism evidence="2 3">
    <name type="scientific">Streptomyces fuscus</name>
    <dbReference type="NCBI Taxonomy" id="3048495"/>
    <lineage>
        <taxon>Bacteria</taxon>
        <taxon>Bacillati</taxon>
        <taxon>Actinomycetota</taxon>
        <taxon>Actinomycetes</taxon>
        <taxon>Kitasatosporales</taxon>
        <taxon>Streptomycetaceae</taxon>
        <taxon>Streptomyces</taxon>
    </lineage>
</organism>
<dbReference type="EMBL" id="JASJUS010000050">
    <property type="protein sequence ID" value="MDL2081573.1"/>
    <property type="molecule type" value="Genomic_DNA"/>
</dbReference>
<comment type="caution">
    <text evidence="2">The sequence shown here is derived from an EMBL/GenBank/DDBJ whole genome shotgun (WGS) entry which is preliminary data.</text>
</comment>
<sequence length="212" mass="23362">MTLTEPTRQRRIRKPFIYGGAAALAAAGLLTAYLLGAFEKRGHIDADDICHNVPNRKATTQIFNSKLARSARYDFSGNWNPDPDWSFTSSCTARGEDDRALFSLRAKAGAARSWQQWAKTHIPPNDGGEITYFDAGVKGLSNTEIAAIWMPCYAHERASNSQYNMTVSAFAIAPLEASDKEARQTLIDLAISFARKAHKDAKCDLPSKLPPQ</sequence>
<name>A0ABT7J9K3_9ACTN</name>
<dbReference type="Proteomes" id="UP001241926">
    <property type="component" value="Unassembled WGS sequence"/>
</dbReference>
<evidence type="ECO:0000313" key="2">
    <source>
        <dbReference type="EMBL" id="MDL2081573.1"/>
    </source>
</evidence>
<feature type="transmembrane region" description="Helical" evidence="1">
    <location>
        <begin position="16"/>
        <end position="35"/>
    </location>
</feature>
<reference evidence="2 3" key="1">
    <citation type="submission" date="2023-05" db="EMBL/GenBank/DDBJ databases">
        <title>Streptomyces fuscus sp. nov., a brown-black pigment producing actinomyces isolated from dry sand of Sea duck farm.</title>
        <authorList>
            <person name="Xie J."/>
            <person name="Shen N."/>
        </authorList>
    </citation>
    <scope>NUCLEOTIDE SEQUENCE [LARGE SCALE GENOMIC DNA]</scope>
    <source>
        <strain evidence="2 3">GXMU-J15</strain>
    </source>
</reference>
<evidence type="ECO:0000256" key="1">
    <source>
        <dbReference type="SAM" id="Phobius"/>
    </source>
</evidence>
<keyword evidence="1" id="KW-0812">Transmembrane</keyword>
<evidence type="ECO:0000313" key="3">
    <source>
        <dbReference type="Proteomes" id="UP001241926"/>
    </source>
</evidence>
<accession>A0ABT7J9K3</accession>
<keyword evidence="1" id="KW-1133">Transmembrane helix</keyword>
<gene>
    <name evidence="2" type="ORF">QNN03_34600</name>
</gene>
<proteinExistence type="predicted"/>
<dbReference type="RefSeq" id="WP_285436939.1">
    <property type="nucleotide sequence ID" value="NZ_JASJUS010000050.1"/>
</dbReference>
<keyword evidence="3" id="KW-1185">Reference proteome</keyword>